<name>A0A1B0D5V9_PHLPP</name>
<organism evidence="1 2">
    <name type="scientific">Phlebotomus papatasi</name>
    <name type="common">Sandfly</name>
    <dbReference type="NCBI Taxonomy" id="29031"/>
    <lineage>
        <taxon>Eukaryota</taxon>
        <taxon>Metazoa</taxon>
        <taxon>Ecdysozoa</taxon>
        <taxon>Arthropoda</taxon>
        <taxon>Hexapoda</taxon>
        <taxon>Insecta</taxon>
        <taxon>Pterygota</taxon>
        <taxon>Neoptera</taxon>
        <taxon>Endopterygota</taxon>
        <taxon>Diptera</taxon>
        <taxon>Nematocera</taxon>
        <taxon>Psychodoidea</taxon>
        <taxon>Psychodidae</taxon>
        <taxon>Phlebotomus</taxon>
        <taxon>Phlebotomus</taxon>
    </lineage>
</organism>
<dbReference type="AlphaFoldDB" id="A0A1B0D5V9"/>
<accession>A0A1B0D5V9</accession>
<dbReference type="VEuPathDB" id="VectorBase:PPAPM1_003742"/>
<proteinExistence type="predicted"/>
<dbReference type="Proteomes" id="UP000092462">
    <property type="component" value="Unassembled WGS sequence"/>
</dbReference>
<protein>
    <submittedName>
        <fullName evidence="1">Uncharacterized protein</fullName>
    </submittedName>
</protein>
<evidence type="ECO:0000313" key="1">
    <source>
        <dbReference type="EnsemblMetazoa" id="PPAI002866-PA"/>
    </source>
</evidence>
<reference evidence="1" key="1">
    <citation type="submission" date="2022-08" db="UniProtKB">
        <authorList>
            <consortium name="EnsemblMetazoa"/>
        </authorList>
    </citation>
    <scope>IDENTIFICATION</scope>
    <source>
        <strain evidence="1">Israel</strain>
    </source>
</reference>
<keyword evidence="2" id="KW-1185">Reference proteome</keyword>
<dbReference type="VEuPathDB" id="VectorBase:PPAI002866"/>
<sequence length="95" mass="10945">MSSEGQSGSKTPANSSKDYVAQLISPYSSSDTQDLDSSRRQAYARVKFLLYVEIGEDSLQLENHMKRLHNLRKELFYIKKTEWQYDPIDKLIGQA</sequence>
<evidence type="ECO:0000313" key="2">
    <source>
        <dbReference type="Proteomes" id="UP000092462"/>
    </source>
</evidence>
<dbReference type="EnsemblMetazoa" id="PPAI002866-RA">
    <property type="protein sequence ID" value="PPAI002866-PA"/>
    <property type="gene ID" value="PPAI002866"/>
</dbReference>
<dbReference type="EMBL" id="AJVK01000408">
    <property type="status" value="NOT_ANNOTATED_CDS"/>
    <property type="molecule type" value="Genomic_DNA"/>
</dbReference>